<keyword evidence="2" id="KW-1185">Reference proteome</keyword>
<accession>A0A829Y8R9</accession>
<gene>
    <name evidence="1" type="ORF">GCM10011487_12680</name>
</gene>
<name>A0A829Y8R9_9GAMM</name>
<protein>
    <submittedName>
        <fullName evidence="1">Uncharacterized protein</fullName>
    </submittedName>
</protein>
<reference evidence="2" key="1">
    <citation type="submission" date="2020-01" db="EMBL/GenBank/DDBJ databases">
        <title>'Steroidobacter agaridevorans' sp. nov., agar-degrading bacteria isolated from rhizosphere soils.</title>
        <authorList>
            <person name="Ikenaga M."/>
            <person name="Kataoka M."/>
            <person name="Murouchi A."/>
            <person name="Katsuragi S."/>
            <person name="Sakai M."/>
        </authorList>
    </citation>
    <scope>NUCLEOTIDE SEQUENCE [LARGE SCALE GENOMIC DNA]</scope>
    <source>
        <strain evidence="2">YU21-B</strain>
    </source>
</reference>
<dbReference type="Proteomes" id="UP000445000">
    <property type="component" value="Unassembled WGS sequence"/>
</dbReference>
<evidence type="ECO:0000313" key="1">
    <source>
        <dbReference type="EMBL" id="GFE79268.1"/>
    </source>
</evidence>
<dbReference type="EMBL" id="BLJN01000001">
    <property type="protein sequence ID" value="GFE79268.1"/>
    <property type="molecule type" value="Genomic_DNA"/>
</dbReference>
<organism evidence="1 2">
    <name type="scientific">Steroidobacter agaridevorans</name>
    <dbReference type="NCBI Taxonomy" id="2695856"/>
    <lineage>
        <taxon>Bacteria</taxon>
        <taxon>Pseudomonadati</taxon>
        <taxon>Pseudomonadota</taxon>
        <taxon>Gammaproteobacteria</taxon>
        <taxon>Steroidobacterales</taxon>
        <taxon>Steroidobacteraceae</taxon>
        <taxon>Steroidobacter</taxon>
    </lineage>
</organism>
<proteinExistence type="predicted"/>
<comment type="caution">
    <text evidence="1">The sequence shown here is derived from an EMBL/GenBank/DDBJ whole genome shotgun (WGS) entry which is preliminary data.</text>
</comment>
<dbReference type="RefSeq" id="WP_161810958.1">
    <property type="nucleotide sequence ID" value="NZ_BLJN01000001.1"/>
</dbReference>
<evidence type="ECO:0000313" key="2">
    <source>
        <dbReference type="Proteomes" id="UP000445000"/>
    </source>
</evidence>
<sequence>MTIYLLRLPNHEQLVPWEVGDRDARRYDIVDPENVRGCFYQAEANEDIWSALKRQTSWFVGNPAPFEKVILAPGQCYPRIARPTANHPDSNNMLQPLDRELQNEIAIAESQLRVLLRQLHRICQTVHPYEDNLNAYGHDIRNLLILASTEVESHWRAVLSANSFQRERYSTNDYVKLAPAMKLTEYAVSFPSYPWITDLRPFFLWGTTGQPTRELAWYDAYNKAKHDREKSFAAATLKNAFEAIAANAIMICAQFGFFGGFRRRFASELGLSRLPHWSSQDLYIRPMPTGIEWTPTNYMFSN</sequence>
<dbReference type="AlphaFoldDB" id="A0A829Y8R9"/>